<evidence type="ECO:0000259" key="7">
    <source>
        <dbReference type="Pfam" id="PF05433"/>
    </source>
</evidence>
<keyword evidence="9" id="KW-1185">Reference proteome</keyword>
<feature type="signal peptide" evidence="6">
    <location>
        <begin position="1"/>
        <end position="22"/>
    </location>
</feature>
<dbReference type="Proteomes" id="UP001595604">
    <property type="component" value="Unassembled WGS sequence"/>
</dbReference>
<keyword evidence="5" id="KW-0449">Lipoprotein</keyword>
<evidence type="ECO:0000256" key="1">
    <source>
        <dbReference type="ARBA" id="ARBA00004459"/>
    </source>
</evidence>
<evidence type="ECO:0000256" key="3">
    <source>
        <dbReference type="ARBA" id="ARBA00015281"/>
    </source>
</evidence>
<proteinExistence type="inferred from homology"/>
<dbReference type="InterPro" id="IPR051407">
    <property type="entry name" value="Bact_OM_lipoprot/Surf_antigen"/>
</dbReference>
<dbReference type="EMBL" id="JBHRTQ010000010">
    <property type="protein sequence ID" value="MFC3175102.1"/>
    <property type="molecule type" value="Genomic_DNA"/>
</dbReference>
<dbReference type="RefSeq" id="WP_379510473.1">
    <property type="nucleotide sequence ID" value="NZ_JBHRTQ010000010.1"/>
</dbReference>
<evidence type="ECO:0000256" key="4">
    <source>
        <dbReference type="ARBA" id="ARBA00023136"/>
    </source>
</evidence>
<sequence>MRQTVTITLAALGLLAASPALAHGGRPQMLPHWGGPFGAWYGGWQTPTVIETESAQPSAPAPRDRGEWLRECRHRLGDNGLGGAVIGGVVGGVAGHALAGHRDKFLGTVAGAAVGALAGAAIDRAEDAPRVRDRCEAMLDGWGQGAGTYPAGYGYGYGYGVPVMLVPVTMVAAGGPAVRGPCKETVVTEEIITTVPRHSRLIPRRAAPDKRVRLVPDKRVPQ</sequence>
<protein>
    <recommendedName>
        <fullName evidence="3">17 kDa surface antigen</fullName>
    </recommendedName>
</protein>
<comment type="subcellular location">
    <subcellularLocation>
        <location evidence="1">Cell outer membrane</location>
        <topology evidence="1">Lipid-anchor</topology>
    </subcellularLocation>
</comment>
<name>A0ABV7IT35_9SPHN</name>
<dbReference type="PANTHER" id="PTHR35603:SF2">
    <property type="entry name" value="OUTER MEMBRANE LIPOPROTEIN"/>
    <property type="match status" value="1"/>
</dbReference>
<keyword evidence="6" id="KW-0732">Signal</keyword>
<feature type="chain" id="PRO_5045297562" description="17 kDa surface antigen" evidence="6">
    <location>
        <begin position="23"/>
        <end position="222"/>
    </location>
</feature>
<comment type="caution">
    <text evidence="8">The sequence shown here is derived from an EMBL/GenBank/DDBJ whole genome shotgun (WGS) entry which is preliminary data.</text>
</comment>
<gene>
    <name evidence="8" type="ORF">ACFOD9_12655</name>
</gene>
<accession>A0ABV7IT35</accession>
<organism evidence="8 9">
    <name type="scientific">Novosphingobium bradum</name>
    <dbReference type="NCBI Taxonomy" id="1737444"/>
    <lineage>
        <taxon>Bacteria</taxon>
        <taxon>Pseudomonadati</taxon>
        <taxon>Pseudomonadota</taxon>
        <taxon>Alphaproteobacteria</taxon>
        <taxon>Sphingomonadales</taxon>
        <taxon>Sphingomonadaceae</taxon>
        <taxon>Novosphingobium</taxon>
    </lineage>
</organism>
<feature type="domain" description="Glycine zipper 2TM" evidence="7">
    <location>
        <begin position="82"/>
        <end position="122"/>
    </location>
</feature>
<dbReference type="InterPro" id="IPR008816">
    <property type="entry name" value="Gly_zipper_2TM_dom"/>
</dbReference>
<comment type="similarity">
    <text evidence="2">Belongs to the rickettsiale 17 kDa surface antigen family.</text>
</comment>
<evidence type="ECO:0000256" key="6">
    <source>
        <dbReference type="SAM" id="SignalP"/>
    </source>
</evidence>
<keyword evidence="4" id="KW-0472">Membrane</keyword>
<dbReference type="PANTHER" id="PTHR35603">
    <property type="match status" value="1"/>
</dbReference>
<evidence type="ECO:0000256" key="5">
    <source>
        <dbReference type="ARBA" id="ARBA00023288"/>
    </source>
</evidence>
<evidence type="ECO:0000256" key="2">
    <source>
        <dbReference type="ARBA" id="ARBA00008681"/>
    </source>
</evidence>
<dbReference type="Pfam" id="PF05433">
    <property type="entry name" value="Rick_17kDa_Anti"/>
    <property type="match status" value="1"/>
</dbReference>
<reference evidence="9" key="1">
    <citation type="journal article" date="2019" name="Int. J. Syst. Evol. Microbiol.">
        <title>The Global Catalogue of Microorganisms (GCM) 10K type strain sequencing project: providing services to taxonomists for standard genome sequencing and annotation.</title>
        <authorList>
            <consortium name="The Broad Institute Genomics Platform"/>
            <consortium name="The Broad Institute Genome Sequencing Center for Infectious Disease"/>
            <person name="Wu L."/>
            <person name="Ma J."/>
        </authorList>
    </citation>
    <scope>NUCLEOTIDE SEQUENCE [LARGE SCALE GENOMIC DNA]</scope>
    <source>
        <strain evidence="9">KCTC 42984</strain>
    </source>
</reference>
<evidence type="ECO:0000313" key="8">
    <source>
        <dbReference type="EMBL" id="MFC3175102.1"/>
    </source>
</evidence>
<evidence type="ECO:0000313" key="9">
    <source>
        <dbReference type="Proteomes" id="UP001595604"/>
    </source>
</evidence>